<keyword evidence="5" id="KW-1185">Reference proteome</keyword>
<protein>
    <submittedName>
        <fullName evidence="4">T9SS type A sorting domain-containing protein</fullName>
    </submittedName>
</protein>
<evidence type="ECO:0000256" key="2">
    <source>
        <dbReference type="SAM" id="SignalP"/>
    </source>
</evidence>
<accession>A0A915VK63</accession>
<name>A0A915VK63_9BACT</name>
<dbReference type="InterPro" id="IPR026444">
    <property type="entry name" value="Secre_tail"/>
</dbReference>
<organism evidence="4 5">
    <name type="scientific">Aureispira anguillae</name>
    <dbReference type="NCBI Taxonomy" id="2864201"/>
    <lineage>
        <taxon>Bacteria</taxon>
        <taxon>Pseudomonadati</taxon>
        <taxon>Bacteroidota</taxon>
        <taxon>Saprospiria</taxon>
        <taxon>Saprospirales</taxon>
        <taxon>Saprospiraceae</taxon>
        <taxon>Aureispira</taxon>
    </lineage>
</organism>
<feature type="domain" description="Secretion system C-terminal sorting" evidence="3">
    <location>
        <begin position="1615"/>
        <end position="1687"/>
    </location>
</feature>
<evidence type="ECO:0000259" key="3">
    <source>
        <dbReference type="Pfam" id="PF18962"/>
    </source>
</evidence>
<dbReference type="InterPro" id="IPR013783">
    <property type="entry name" value="Ig-like_fold"/>
</dbReference>
<dbReference type="InterPro" id="IPR013517">
    <property type="entry name" value="FG-GAP"/>
</dbReference>
<sequence length="1691" mass="183454">MINDFKAPRVYLFFIIFMTLSSHIWAQENCSNGIDDDGDGLIDCYDPDCCGNTACNNTFYDPCDITATCISPTPSGTFSIQRSRTSSTTNNLIYASTIPVVGDIDNDGITEYVAANTEGAVHIFKDGATSLTHSVALNGAGTSINGTTLGTLGTYYTTDPYPAIGDLDNDGQAEIIVRQSFGNHFHLCVYSSTGTLLAFYNLQGVGTPFQFQQNGYRSINRTATSGIYDFDGDGTPEISHGLGIFRYNPTATTGTKLELLAYPRQVVGTGLNNNYFGEQVVAVDIDDRTDPNYSYGLELIAGNTVYQVDPTTTTPPSGSILGTPWTITASEIANTTTGNTAYPDGYTSVVDWDGDNLLDIVVSTNKNNSAFLYIWNPRTEAIIAESGPLGGTGWMSRASVTDFDNDGTLEIVVTIPYNFMVLEETVNTSGINPLSVTASTVTTDESGNTTCTAFDFNYDGTKEIIYRDENHLRIFTYNGTSLTEVARNHCTSGTVVEYPIIADVDNDGQAEIVCSCQEGTSINESVVTVFESNSFPWADTRSIWNQHAYFYANVNDDLTIPTHQQNHALPDNGAAFTYPGQINSFLHQHADTIFRVPNAVLSNPAWDCESNSITIDVCNEGDNTLSMDMPITIYSGDPTSTSPTIIGTATLGVNLPQNGSCHTVTIPLTTTYGLPTTVFIMLNADGTTVTAFDPANYTPPISTILECNYTDNIGNVTVYPSPTIGITASLPNPICQNDVLTLTATSSNNSINTVVWNPATLGTNNPVTAPTSILGQHTYAVTVTDNHGCSGTASIDVEIEDCCPIKDDPSYFHLTANTDPALLAQYNIIPTPMALSVQGKVRYILRASNGHHSLPNRLYIDDGVILEVRGDGAILDLVNADIVFGECARIEVLNGGELRAYNTVFRPCNEATSWGGIVFTNTAATVTALPTGNIRECTFINADVGLYMGRFAEGGYNTFHDHEISEITIQDNLFSNCRRGILVNNLAPNQAISGNDFQIDNVDKISFHRHEQDCAPIRDNNDYIGIQLQSTSSDYRWLQAYALNIHQNTFIDATSVATSQSQYTGIQSLYSTAQLEISANDFTNMFQSILLSSFGSHPIMIENNEINVTRRARLNNVGSSQIVVPNGTANNIEIFNNKLSCSADAPALTVLASQNAAFMQSAINIGNSSAVIVRDNAIEGFEVGIYVHLTGVSGQRKIKVADNHIKSDYYGIFLDSELRTGVANSINAFIQCNEIEMDLENNTTSVGIAAHFNGTITTSTNHYISANCIKHTHRAIEVVNNTSTSARMPTILNNYLYNYHEAGISIDGEFNRHGGGIPSIGKGNGSYLTQLNGHNTFISNNENNAFDLFVAAGSTPIQAINNDYGSNGTAIIDNTLNNVTITQTNGLQYPSFAKCANQDASLVQSELDNLSGIGRSLYFCGEDNDFRPSNLLFRSTTSGTTVLQGNYTQTIQGLVKDNDGASLYGLTVDAFNNLSAQTDKAALYTVVMHTGLLSTNQTAWLSYQYERQQGNYMVAKQILQNVQGENDDENDLKAIETIHIDLLLSLRSIQEMTNDEIQRLKEIDDRRGLYAVHARTMVDASIGGHDYIFAPYPLSKPINSRNLNRVDLTTANLTIYPNPTKDAINIDFVVTDGANQILSIYNATGKLVKSVATKAMVGQLTIDVTNLAQGMYIATLKSEDGNIQSGKFVKQ</sequence>
<keyword evidence="1 2" id="KW-0732">Signal</keyword>
<evidence type="ECO:0000256" key="1">
    <source>
        <dbReference type="ARBA" id="ARBA00022729"/>
    </source>
</evidence>
<feature type="chain" id="PRO_5037180410" evidence="2">
    <location>
        <begin position="27"/>
        <end position="1691"/>
    </location>
</feature>
<dbReference type="PANTHER" id="PTHR45460:SF2">
    <property type="entry name" value="ALPHA 1,3 GLUCANASE, GH71 FAMILY (EUROFUNG)"/>
    <property type="match status" value="1"/>
</dbReference>
<evidence type="ECO:0000313" key="5">
    <source>
        <dbReference type="Proteomes" id="UP001060919"/>
    </source>
</evidence>
<dbReference type="PANTHER" id="PTHR45460">
    <property type="entry name" value="SIMILAR TO CYSTEINE PROTEINASE"/>
    <property type="match status" value="1"/>
</dbReference>
<evidence type="ECO:0000313" key="4">
    <source>
        <dbReference type="EMBL" id="BDS09537.1"/>
    </source>
</evidence>
<gene>
    <name evidence="4" type="ORF">AsAng_0002380</name>
</gene>
<dbReference type="NCBIfam" id="TIGR04183">
    <property type="entry name" value="Por_Secre_tail"/>
    <property type="match status" value="1"/>
</dbReference>
<dbReference type="Gene3D" id="2.130.10.130">
    <property type="entry name" value="Integrin alpha, N-terminal"/>
    <property type="match status" value="1"/>
</dbReference>
<reference evidence="4" key="1">
    <citation type="submission" date="2022-09" db="EMBL/GenBank/DDBJ databases">
        <title>Aureispira anguillicida sp. nov., isolated from Leptocephalus of Japanese eel Anguilla japonica.</title>
        <authorList>
            <person name="Yuasa K."/>
            <person name="Mekata T."/>
            <person name="Ikunari K."/>
        </authorList>
    </citation>
    <scope>NUCLEOTIDE SEQUENCE</scope>
    <source>
        <strain evidence="4">EL160426</strain>
    </source>
</reference>
<dbReference type="InterPro" id="IPR006626">
    <property type="entry name" value="PbH1"/>
</dbReference>
<feature type="signal peptide" evidence="2">
    <location>
        <begin position="1"/>
        <end position="26"/>
    </location>
</feature>
<dbReference type="RefSeq" id="WP_264790919.1">
    <property type="nucleotide sequence ID" value="NZ_AP026867.1"/>
</dbReference>
<dbReference type="Pfam" id="PF18962">
    <property type="entry name" value="Por_Secre_tail"/>
    <property type="match status" value="1"/>
</dbReference>
<dbReference type="Gene3D" id="2.60.40.10">
    <property type="entry name" value="Immunoglobulins"/>
    <property type="match status" value="1"/>
</dbReference>
<dbReference type="InterPro" id="IPR028994">
    <property type="entry name" value="Integrin_alpha_N"/>
</dbReference>
<dbReference type="SUPFAM" id="SSF69318">
    <property type="entry name" value="Integrin alpha N-terminal domain"/>
    <property type="match status" value="2"/>
</dbReference>
<proteinExistence type="predicted"/>
<dbReference type="SUPFAM" id="SSF51126">
    <property type="entry name" value="Pectin lyase-like"/>
    <property type="match status" value="1"/>
</dbReference>
<dbReference type="KEGG" id="aup:AsAng_0002380"/>
<dbReference type="EMBL" id="AP026867">
    <property type="protein sequence ID" value="BDS09537.1"/>
    <property type="molecule type" value="Genomic_DNA"/>
</dbReference>
<dbReference type="InterPro" id="IPR011050">
    <property type="entry name" value="Pectin_lyase_fold/virulence"/>
</dbReference>
<dbReference type="Proteomes" id="UP001060919">
    <property type="component" value="Chromosome"/>
</dbReference>
<dbReference type="SMART" id="SM00710">
    <property type="entry name" value="PbH1"/>
    <property type="match status" value="7"/>
</dbReference>
<dbReference type="Pfam" id="PF13517">
    <property type="entry name" value="FG-GAP_3"/>
    <property type="match status" value="2"/>
</dbReference>